<dbReference type="RefSeq" id="WP_103944146.1">
    <property type="nucleotide sequence ID" value="NZ_FNVO01000028.1"/>
</dbReference>
<evidence type="ECO:0000313" key="5">
    <source>
        <dbReference type="EMBL" id="SEG91058.1"/>
    </source>
</evidence>
<dbReference type="PROSITE" id="PS50943">
    <property type="entry name" value="HTH_CROC1"/>
    <property type="match status" value="1"/>
</dbReference>
<protein>
    <submittedName>
        <fullName evidence="5">Helix-turn-helix domain-containing protein</fullName>
    </submittedName>
</protein>
<evidence type="ECO:0000256" key="1">
    <source>
        <dbReference type="ARBA" id="ARBA00023015"/>
    </source>
</evidence>
<dbReference type="InterPro" id="IPR011990">
    <property type="entry name" value="TPR-like_helical_dom_sf"/>
</dbReference>
<keyword evidence="6" id="KW-1185">Reference proteome</keyword>
<accession>A0A1H6E0C9</accession>
<keyword evidence="3" id="KW-0804">Transcription</keyword>
<sequence>MSTEYQRALGRRIAQERKRRGLSQSELARLIDRSVAWVSQVERGVRKIDRMSVLEKVAEALELPLSELAAEAPVVAATTEEIPGSAGLRLVLSGAHSLRAMLHSAPVPPTDEIRPRVDRAWELAHESRYVELADLLRGLVPALETAVRSAEEERRAELFELLASTYQACSAALAKLGEPEAAWIAADRAIVAAERAGDPLMMAAGAFRLGFVFLGARHFDQAEETARTASEALWFLADEGKPDAMSLWGGLTLQRAVAASRLNQADAAYEHLARAREVAERLGDGHNYYNTEFGPANVALHEVAVAVELGDAGHALRVGAAVDTSTLSAERRARLGIDLARAHAQRRQVNEAVSTLLEAETITPEQIRNHRIVRQLVSDLLAMQDPPSPELRELADRVGA</sequence>
<name>A0A1H6E0C9_9ACTN</name>
<dbReference type="GO" id="GO:0005829">
    <property type="term" value="C:cytosol"/>
    <property type="evidence" value="ECO:0007669"/>
    <property type="project" value="TreeGrafter"/>
</dbReference>
<dbReference type="SUPFAM" id="SSF47413">
    <property type="entry name" value="lambda repressor-like DNA-binding domains"/>
    <property type="match status" value="1"/>
</dbReference>
<dbReference type="InterPro" id="IPR001387">
    <property type="entry name" value="Cro/C1-type_HTH"/>
</dbReference>
<organism evidence="5 6">
    <name type="scientific">Thermomonospora echinospora</name>
    <dbReference type="NCBI Taxonomy" id="1992"/>
    <lineage>
        <taxon>Bacteria</taxon>
        <taxon>Bacillati</taxon>
        <taxon>Actinomycetota</taxon>
        <taxon>Actinomycetes</taxon>
        <taxon>Streptosporangiales</taxon>
        <taxon>Thermomonosporaceae</taxon>
        <taxon>Thermomonospora</taxon>
    </lineage>
</organism>
<dbReference type="Pfam" id="PF13560">
    <property type="entry name" value="HTH_31"/>
    <property type="match status" value="1"/>
</dbReference>
<evidence type="ECO:0000256" key="3">
    <source>
        <dbReference type="ARBA" id="ARBA00023163"/>
    </source>
</evidence>
<dbReference type="AlphaFoldDB" id="A0A1H6E0C9"/>
<proteinExistence type="predicted"/>
<dbReference type="PANTHER" id="PTHR46797:SF23">
    <property type="entry name" value="HTH-TYPE TRANSCRIPTIONAL REGULATOR SUTR"/>
    <property type="match status" value="1"/>
</dbReference>
<evidence type="ECO:0000313" key="6">
    <source>
        <dbReference type="Proteomes" id="UP000236723"/>
    </source>
</evidence>
<dbReference type="PANTHER" id="PTHR46797">
    <property type="entry name" value="HTH-TYPE TRANSCRIPTIONAL REGULATOR"/>
    <property type="match status" value="1"/>
</dbReference>
<dbReference type="GO" id="GO:0003677">
    <property type="term" value="F:DNA binding"/>
    <property type="evidence" value="ECO:0007669"/>
    <property type="project" value="UniProtKB-KW"/>
</dbReference>
<dbReference type="Gene3D" id="1.10.260.40">
    <property type="entry name" value="lambda repressor-like DNA-binding domains"/>
    <property type="match status" value="1"/>
</dbReference>
<dbReference type="CDD" id="cd00093">
    <property type="entry name" value="HTH_XRE"/>
    <property type="match status" value="1"/>
</dbReference>
<feature type="domain" description="HTH cro/C1-type" evidence="4">
    <location>
        <begin position="13"/>
        <end position="68"/>
    </location>
</feature>
<reference evidence="6" key="1">
    <citation type="submission" date="2016-10" db="EMBL/GenBank/DDBJ databases">
        <authorList>
            <person name="Varghese N."/>
            <person name="Submissions S."/>
        </authorList>
    </citation>
    <scope>NUCLEOTIDE SEQUENCE [LARGE SCALE GENOMIC DNA]</scope>
    <source>
        <strain evidence="6">DSM 43163</strain>
    </source>
</reference>
<dbReference type="GO" id="GO:0003700">
    <property type="term" value="F:DNA-binding transcription factor activity"/>
    <property type="evidence" value="ECO:0007669"/>
    <property type="project" value="TreeGrafter"/>
</dbReference>
<keyword evidence="2" id="KW-0238">DNA-binding</keyword>
<dbReference type="SUPFAM" id="SSF48452">
    <property type="entry name" value="TPR-like"/>
    <property type="match status" value="1"/>
</dbReference>
<dbReference type="InterPro" id="IPR010982">
    <property type="entry name" value="Lambda_DNA-bd_dom_sf"/>
</dbReference>
<dbReference type="EMBL" id="FNVO01000028">
    <property type="protein sequence ID" value="SEG91058.1"/>
    <property type="molecule type" value="Genomic_DNA"/>
</dbReference>
<dbReference type="SMART" id="SM00530">
    <property type="entry name" value="HTH_XRE"/>
    <property type="match status" value="1"/>
</dbReference>
<gene>
    <name evidence="5" type="ORF">SAMN04489712_12825</name>
</gene>
<evidence type="ECO:0000256" key="2">
    <source>
        <dbReference type="ARBA" id="ARBA00023125"/>
    </source>
</evidence>
<evidence type="ECO:0000259" key="4">
    <source>
        <dbReference type="PROSITE" id="PS50943"/>
    </source>
</evidence>
<dbReference type="OrthoDB" id="3504495at2"/>
<dbReference type="Proteomes" id="UP000236723">
    <property type="component" value="Unassembled WGS sequence"/>
</dbReference>
<keyword evidence="1" id="KW-0805">Transcription regulation</keyword>
<dbReference type="Gene3D" id="1.25.40.10">
    <property type="entry name" value="Tetratricopeptide repeat domain"/>
    <property type="match status" value="1"/>
</dbReference>
<dbReference type="InterPro" id="IPR050807">
    <property type="entry name" value="TransReg_Diox_bact_type"/>
</dbReference>